<gene>
    <name evidence="3" type="ORF">GCM10023186_19950</name>
</gene>
<dbReference type="InterPro" id="IPR046867">
    <property type="entry name" value="AldOxase/xan_DH_MoCoBD2"/>
</dbReference>
<dbReference type="SMART" id="SM01008">
    <property type="entry name" value="Ald_Xan_dh_C"/>
    <property type="match status" value="1"/>
</dbReference>
<feature type="region of interest" description="Disordered" evidence="1">
    <location>
        <begin position="138"/>
        <end position="168"/>
    </location>
</feature>
<dbReference type="InterPro" id="IPR016208">
    <property type="entry name" value="Ald_Oxase/xanthine_DH-like"/>
</dbReference>
<dbReference type="EMBL" id="BAABHA010000004">
    <property type="protein sequence ID" value="GAA4380939.1"/>
    <property type="molecule type" value="Genomic_DNA"/>
</dbReference>
<feature type="domain" description="Aldehyde oxidase/xanthine dehydrogenase a/b hammerhead" evidence="2">
    <location>
        <begin position="22"/>
        <end position="136"/>
    </location>
</feature>
<proteinExistence type="predicted"/>
<evidence type="ECO:0000259" key="2">
    <source>
        <dbReference type="SMART" id="SM01008"/>
    </source>
</evidence>
<dbReference type="Pfam" id="PF01315">
    <property type="entry name" value="Ald_Xan_dh_C"/>
    <property type="match status" value="1"/>
</dbReference>
<dbReference type="Pfam" id="PF02738">
    <property type="entry name" value="MoCoBD_1"/>
    <property type="match status" value="1"/>
</dbReference>
<dbReference type="InterPro" id="IPR036856">
    <property type="entry name" value="Ald_Oxase/Xan_DH_a/b_sf"/>
</dbReference>
<evidence type="ECO:0000256" key="1">
    <source>
        <dbReference type="SAM" id="MobiDB-lite"/>
    </source>
</evidence>
<dbReference type="Pfam" id="PF20256">
    <property type="entry name" value="MoCoBD_2"/>
    <property type="match status" value="1"/>
</dbReference>
<feature type="compositionally biased region" description="Basic and acidic residues" evidence="1">
    <location>
        <begin position="138"/>
        <end position="153"/>
    </location>
</feature>
<dbReference type="SUPFAM" id="SSF54665">
    <property type="entry name" value="CO dehydrogenase molybdoprotein N-domain-like"/>
    <property type="match status" value="1"/>
</dbReference>
<dbReference type="PANTHER" id="PTHR11908">
    <property type="entry name" value="XANTHINE DEHYDROGENASE"/>
    <property type="match status" value="1"/>
</dbReference>
<dbReference type="Gene3D" id="3.90.1170.50">
    <property type="entry name" value="Aldehyde oxidase/xanthine dehydrogenase, a/b hammerhead"/>
    <property type="match status" value="1"/>
</dbReference>
<protein>
    <submittedName>
        <fullName evidence="3">Xanthine dehydrogenase family protein molybdopterin-binding subunit</fullName>
    </submittedName>
</protein>
<reference evidence="4" key="1">
    <citation type="journal article" date="2019" name="Int. J. Syst. Evol. Microbiol.">
        <title>The Global Catalogue of Microorganisms (GCM) 10K type strain sequencing project: providing services to taxonomists for standard genome sequencing and annotation.</title>
        <authorList>
            <consortium name="The Broad Institute Genomics Platform"/>
            <consortium name="The Broad Institute Genome Sequencing Center for Infectious Disease"/>
            <person name="Wu L."/>
            <person name="Ma J."/>
        </authorList>
    </citation>
    <scope>NUCLEOTIDE SEQUENCE [LARGE SCALE GENOMIC DNA]</scope>
    <source>
        <strain evidence="4">JCM 17924</strain>
    </source>
</reference>
<dbReference type="Proteomes" id="UP001500454">
    <property type="component" value="Unassembled WGS sequence"/>
</dbReference>
<evidence type="ECO:0000313" key="3">
    <source>
        <dbReference type="EMBL" id="GAA4380939.1"/>
    </source>
</evidence>
<comment type="caution">
    <text evidence="3">The sequence shown here is derived from an EMBL/GenBank/DDBJ whole genome shotgun (WGS) entry which is preliminary data.</text>
</comment>
<name>A0ABP8IYY7_9BACT</name>
<evidence type="ECO:0000313" key="4">
    <source>
        <dbReference type="Proteomes" id="UP001500454"/>
    </source>
</evidence>
<dbReference type="InterPro" id="IPR008274">
    <property type="entry name" value="AldOxase/xan_DH_MoCoBD1"/>
</dbReference>
<dbReference type="InterPro" id="IPR000674">
    <property type="entry name" value="Ald_Oxase/Xan_DH_a/b"/>
</dbReference>
<dbReference type="RefSeq" id="WP_345223780.1">
    <property type="nucleotide sequence ID" value="NZ_BAABHA010000004.1"/>
</dbReference>
<dbReference type="SUPFAM" id="SSF56003">
    <property type="entry name" value="Molybdenum cofactor-binding domain"/>
    <property type="match status" value="1"/>
</dbReference>
<dbReference type="InterPro" id="IPR037165">
    <property type="entry name" value="AldOxase/xan_DH_Mopterin-bd_sf"/>
</dbReference>
<dbReference type="Gene3D" id="3.30.365.10">
    <property type="entry name" value="Aldehyde oxidase/xanthine dehydrogenase, molybdopterin binding domain"/>
    <property type="match status" value="4"/>
</dbReference>
<dbReference type="PANTHER" id="PTHR11908:SF153">
    <property type="entry name" value="DEHYDROGENASE"/>
    <property type="match status" value="1"/>
</dbReference>
<sequence>MSSTTNHIGKATSRVDGSAKVTGAAKYAAEFNVPDLVYGYVVSSPIAKGKITKIHADKVLALPGVIHVFSHENVPSLAWFDRNYKDDVAPGGSPFRPLHDAEVKFSMQPVALVVADTFELARYAASILEIEYAETKHETDIEQKRDDGHEPGRGKTGYQPPVRRGNANDGLSKAEHRIREEYIHGAQHHNPMEMFGATVHYHPDGKLTIYDKTQGVYNCQQYVTKVFGLSKDQARVVNLFMGGGFGAGLRPQYELFLSVLAALELKRSVRLSLTRQQMFSFGHRPHTLQTLELGTGPDGALLGLKHYALHETSRFEEYTENVVNWSGMLYQCPDVHLSYQVAPLDVYTPLDMRAPGAATGSFALEVAMDEMAYEAGLDPLEFRRRNYADHDQNKKAPFSSKKLREAYDEGARRFGWDQRPMAPRSMREGNMLVGWGVAGGVWDASMQKAAAKASITADGRLTVASAAGENGTGTYTIMTQIAAETLGLPLEAVTFRLGDTNQPEAPVQGGSWTAASVGTAVKNACEALGEKLLKLAKKMTDSPLKDAAFDDVEFVNGQIRLRLAPEQSVVLRDVLQTSGEREIAAESSAMPNPVNMQQFSMHSHNVVFVEVKVDEELGTVHVSRVLNVVAAGRILNQKTARSQVLGSIVWGLSMALMEETVMDHRFGRYMNHNYAEYHVPVNADIRNLEVVFVEEEDPHVNPLGVKGIGEVGLLGVAAAVTNAVYHATGKRIRQLPIYLDKLL</sequence>
<accession>A0ABP8IYY7</accession>
<keyword evidence="4" id="KW-1185">Reference proteome</keyword>
<organism evidence="3 4">
    <name type="scientific">Hymenobacter koreensis</name>
    <dbReference type="NCBI Taxonomy" id="1084523"/>
    <lineage>
        <taxon>Bacteria</taxon>
        <taxon>Pseudomonadati</taxon>
        <taxon>Bacteroidota</taxon>
        <taxon>Cytophagia</taxon>
        <taxon>Cytophagales</taxon>
        <taxon>Hymenobacteraceae</taxon>
        <taxon>Hymenobacter</taxon>
    </lineage>
</organism>